<dbReference type="GO" id="GO:0008270">
    <property type="term" value="F:zinc ion binding"/>
    <property type="evidence" value="ECO:0007669"/>
    <property type="project" value="InterPro"/>
</dbReference>
<evidence type="ECO:0000256" key="7">
    <source>
        <dbReference type="ARBA" id="ARBA00023027"/>
    </source>
</evidence>
<dbReference type="Pfam" id="PF00107">
    <property type="entry name" value="ADH_zinc_N"/>
    <property type="match status" value="1"/>
</dbReference>
<dbReference type="InterPro" id="IPR011032">
    <property type="entry name" value="GroES-like_sf"/>
</dbReference>
<feature type="region of interest" description="Disordered" evidence="9">
    <location>
        <begin position="226"/>
        <end position="272"/>
    </location>
</feature>
<evidence type="ECO:0000256" key="3">
    <source>
        <dbReference type="ARBA" id="ARBA00008072"/>
    </source>
</evidence>
<dbReference type="PROSITE" id="PS00059">
    <property type="entry name" value="ADH_ZINC"/>
    <property type="match status" value="1"/>
</dbReference>
<dbReference type="PANTHER" id="PTHR43161:SF25">
    <property type="entry name" value="ALCOHOL DEHYDROGENASE, PUTATIVE (AFU_ORTHOLOGUE AFUA_1G14390)-RELATED"/>
    <property type="match status" value="1"/>
</dbReference>
<accession>A0A9Q8T528</accession>
<reference evidence="12" key="1">
    <citation type="journal article" date="2021" name="Mol. Plant Microbe Interact.">
        <title>Complete Genome Sequence of the Plant-Pathogenic Fungus Colletotrichum lupini.</title>
        <authorList>
            <person name="Baroncelli R."/>
            <person name="Pensec F."/>
            <person name="Da Lio D."/>
            <person name="Boufleur T."/>
            <person name="Vicente I."/>
            <person name="Sarrocco S."/>
            <person name="Picot A."/>
            <person name="Baraldi E."/>
            <person name="Sukno S."/>
            <person name="Thon M."/>
            <person name="Le Floch G."/>
        </authorList>
    </citation>
    <scope>NUCLEOTIDE SEQUENCE</scope>
    <source>
        <strain evidence="12">IMI 504893</strain>
    </source>
</reference>
<dbReference type="GO" id="GO:0003939">
    <property type="term" value="F:L-iditol 2-dehydrogenase (NAD+) activity"/>
    <property type="evidence" value="ECO:0007669"/>
    <property type="project" value="TreeGrafter"/>
</dbReference>
<dbReference type="EMBL" id="CP019480">
    <property type="protein sequence ID" value="UQC89292.1"/>
    <property type="molecule type" value="Genomic_DNA"/>
</dbReference>
<sequence length="623" mass="67175">MESRRKIRSVRLRTELPCLASAAVFSNPATGSPLTFRRVLPILDGGHFHHHLLPLPLFPPARPLHSFHGPSRFHPATSTIEPIHASSSKADAAFFPGKSSNLTMYSYFPMLSQSKNIHSVVIISYLVLDTLEMDISAYLYSSRVENSSLGYRSKLAASQVVGLLGRSSSVLPPTDQVSLVTRISVLHHTPPPIRLPISWNHFRTYIPLALNNIVVAFFFPLQITSTSHPASRPPSFTARGTSRSKLRESQADAPSNARSNSERQEQRQLPALAPGEVQVAVKATGLCGSDLHYYNHFRNGDILVREPLTLGHESSGVVTAVASDVSNLAVGDHVALEVGQPCEACELCAAGRYNICKGMKFRSSAKAFPHAQGTLQELVNHPAKWCHKLPSEVSLEFGALAEPLSVAMHARDRGNLPSNSTVLVFGAGAVGLLCAAVSKADQQRVVIADIQADRVQFALDNGFADAGVVVPAQRPQTIEDKLAYAQSVAELVKKAEIGGAAVGEVNATYECTGVETCMQTAIFSTRPGGKILIIGMGTPIQTLPISAAALREVDFVGVFRYANTYPKAIDLIATKPKGLPALEKLFTHRYKGLSTIKDAFDMAAKVKDESGNLVLKVLVDTSN</sequence>
<keyword evidence="13" id="KW-1185">Reference proteome</keyword>
<dbReference type="Pfam" id="PF08240">
    <property type="entry name" value="ADH_N"/>
    <property type="match status" value="1"/>
</dbReference>
<evidence type="ECO:0000256" key="4">
    <source>
        <dbReference type="ARBA" id="ARBA00022723"/>
    </source>
</evidence>
<evidence type="ECO:0000256" key="1">
    <source>
        <dbReference type="ARBA" id="ARBA00001947"/>
    </source>
</evidence>
<dbReference type="Gene3D" id="3.90.180.10">
    <property type="entry name" value="Medium-chain alcohol dehydrogenases, catalytic domain"/>
    <property type="match status" value="1"/>
</dbReference>
<dbReference type="SUPFAM" id="SSF50129">
    <property type="entry name" value="GroES-like"/>
    <property type="match status" value="1"/>
</dbReference>
<dbReference type="AlphaFoldDB" id="A0A9Q8T528"/>
<evidence type="ECO:0000256" key="6">
    <source>
        <dbReference type="ARBA" id="ARBA00023002"/>
    </source>
</evidence>
<evidence type="ECO:0000259" key="10">
    <source>
        <dbReference type="Pfam" id="PF00107"/>
    </source>
</evidence>
<dbReference type="Proteomes" id="UP000830671">
    <property type="component" value="Chromosome 8"/>
</dbReference>
<dbReference type="SUPFAM" id="SSF51735">
    <property type="entry name" value="NAD(P)-binding Rossmann-fold domains"/>
    <property type="match status" value="1"/>
</dbReference>
<name>A0A9Q8T528_9PEZI</name>
<evidence type="ECO:0000313" key="12">
    <source>
        <dbReference type="EMBL" id="UQC89292.1"/>
    </source>
</evidence>
<organism evidence="12 13">
    <name type="scientific">Colletotrichum lupini</name>
    <dbReference type="NCBI Taxonomy" id="145971"/>
    <lineage>
        <taxon>Eukaryota</taxon>
        <taxon>Fungi</taxon>
        <taxon>Dikarya</taxon>
        <taxon>Ascomycota</taxon>
        <taxon>Pezizomycotina</taxon>
        <taxon>Sordariomycetes</taxon>
        <taxon>Hypocreomycetidae</taxon>
        <taxon>Glomerellales</taxon>
        <taxon>Glomerellaceae</taxon>
        <taxon>Colletotrichum</taxon>
        <taxon>Colletotrichum acutatum species complex</taxon>
    </lineage>
</organism>
<dbReference type="InterPro" id="IPR045306">
    <property type="entry name" value="SDH-like"/>
</dbReference>
<evidence type="ECO:0000259" key="11">
    <source>
        <dbReference type="Pfam" id="PF08240"/>
    </source>
</evidence>
<dbReference type="InterPro" id="IPR036291">
    <property type="entry name" value="NAD(P)-bd_dom_sf"/>
</dbReference>
<evidence type="ECO:0000256" key="5">
    <source>
        <dbReference type="ARBA" id="ARBA00022833"/>
    </source>
</evidence>
<comment type="similarity">
    <text evidence="3 8">Belongs to the zinc-containing alcohol dehydrogenase family.</text>
</comment>
<comment type="pathway">
    <text evidence="2">Carbohydrate degradation.</text>
</comment>
<dbReference type="Gene3D" id="3.40.50.720">
    <property type="entry name" value="NAD(P)-binding Rossmann-like Domain"/>
    <property type="match status" value="1"/>
</dbReference>
<gene>
    <name evidence="12" type="ORF">CLUP02_14821</name>
</gene>
<protein>
    <submittedName>
        <fullName evidence="12">Alcohol dehydrogenase GroES-like domain-containing protein</fullName>
    </submittedName>
</protein>
<dbReference type="GeneID" id="73348757"/>
<dbReference type="InterPro" id="IPR013149">
    <property type="entry name" value="ADH-like_C"/>
</dbReference>
<evidence type="ECO:0000313" key="13">
    <source>
        <dbReference type="Proteomes" id="UP000830671"/>
    </source>
</evidence>
<dbReference type="CDD" id="cd05285">
    <property type="entry name" value="sorbitol_DH"/>
    <property type="match status" value="1"/>
</dbReference>
<feature type="domain" description="Alcohol dehydrogenase-like C-terminal" evidence="10">
    <location>
        <begin position="429"/>
        <end position="573"/>
    </location>
</feature>
<feature type="domain" description="Alcohol dehydrogenase-like N-terminal" evidence="11">
    <location>
        <begin position="274"/>
        <end position="390"/>
    </location>
</feature>
<dbReference type="KEGG" id="clup:CLUP02_14821"/>
<dbReference type="InterPro" id="IPR002328">
    <property type="entry name" value="ADH_Zn_CS"/>
</dbReference>
<comment type="cofactor">
    <cofactor evidence="1 8">
        <name>Zn(2+)</name>
        <dbReference type="ChEBI" id="CHEBI:29105"/>
    </cofactor>
</comment>
<keyword evidence="4 8" id="KW-0479">Metal-binding</keyword>
<dbReference type="PANTHER" id="PTHR43161">
    <property type="entry name" value="SORBITOL DEHYDROGENASE"/>
    <property type="match status" value="1"/>
</dbReference>
<dbReference type="GO" id="GO:0006062">
    <property type="term" value="P:sorbitol catabolic process"/>
    <property type="evidence" value="ECO:0007669"/>
    <property type="project" value="TreeGrafter"/>
</dbReference>
<evidence type="ECO:0000256" key="9">
    <source>
        <dbReference type="SAM" id="MobiDB-lite"/>
    </source>
</evidence>
<evidence type="ECO:0000256" key="2">
    <source>
        <dbReference type="ARBA" id="ARBA00004921"/>
    </source>
</evidence>
<evidence type="ECO:0000256" key="8">
    <source>
        <dbReference type="RuleBase" id="RU361277"/>
    </source>
</evidence>
<keyword evidence="6" id="KW-0560">Oxidoreductase</keyword>
<keyword evidence="5 8" id="KW-0862">Zinc</keyword>
<dbReference type="RefSeq" id="XP_049150893.1">
    <property type="nucleotide sequence ID" value="XM_049293747.1"/>
</dbReference>
<dbReference type="InterPro" id="IPR013154">
    <property type="entry name" value="ADH-like_N"/>
</dbReference>
<keyword evidence="7" id="KW-0520">NAD</keyword>
<proteinExistence type="inferred from homology"/>